<feature type="repeat" description="Filamin" evidence="5">
    <location>
        <begin position="2942"/>
        <end position="3055"/>
    </location>
</feature>
<dbReference type="Gene3D" id="2.60.40.10">
    <property type="entry name" value="Immunoglobulins"/>
    <property type="match status" value="22"/>
</dbReference>
<evidence type="ECO:0000256" key="3">
    <source>
        <dbReference type="ARBA" id="ARBA00022840"/>
    </source>
</evidence>
<dbReference type="PRINTS" id="PR00380">
    <property type="entry name" value="KINESINHEAVY"/>
</dbReference>
<dbReference type="SMART" id="SM00129">
    <property type="entry name" value="KISc"/>
    <property type="match status" value="1"/>
</dbReference>
<feature type="repeat" description="Filamin" evidence="5">
    <location>
        <begin position="1793"/>
        <end position="1892"/>
    </location>
</feature>
<proteinExistence type="inferred from homology"/>
<keyword evidence="3 6" id="KW-0067">ATP-binding</keyword>
<evidence type="ECO:0000313" key="9">
    <source>
        <dbReference type="EMBL" id="CAK0782856.1"/>
    </source>
</evidence>
<keyword evidence="10" id="KW-1185">Reference proteome</keyword>
<feature type="repeat" description="Filamin" evidence="5">
    <location>
        <begin position="658"/>
        <end position="758"/>
    </location>
</feature>
<feature type="repeat" description="Filamin" evidence="5">
    <location>
        <begin position="434"/>
        <end position="537"/>
    </location>
</feature>
<dbReference type="GO" id="GO:0005524">
    <property type="term" value="F:ATP binding"/>
    <property type="evidence" value="ECO:0007669"/>
    <property type="project" value="UniProtKB-UniRule"/>
</dbReference>
<gene>
    <name evidence="9" type="ORF">CVIRNUC_006051</name>
</gene>
<feature type="repeat" description="Filamin" evidence="5">
    <location>
        <begin position="2204"/>
        <end position="2301"/>
    </location>
</feature>
<feature type="repeat" description="Filamin" evidence="5">
    <location>
        <begin position="2324"/>
        <end position="2410"/>
    </location>
</feature>
<dbReference type="PANTHER" id="PTHR38537:SF16">
    <property type="entry name" value="CALPONIN-HOMOLOGY (CH) DOMAIN-CONTAINING PROTEIN"/>
    <property type="match status" value="1"/>
</dbReference>
<feature type="repeat" description="Filamin" evidence="5">
    <location>
        <begin position="983"/>
        <end position="1070"/>
    </location>
</feature>
<feature type="compositionally biased region" description="Low complexity" evidence="7">
    <location>
        <begin position="3482"/>
        <end position="3512"/>
    </location>
</feature>
<sequence>MPPAGASGLPPSRLPAPKAAAEASKPGIGSGLYVAHGPGLELCAPKVPTTFEIRNTSGAPVKAADLRVSIKGSATVKHDTQERKEGGVEVTYAAPMSGEYRVAVSIGPTPVPGSPFRVSCQQPRPCEKLSRADWGQGVAFVGERYVASVTIADQFGDLWAADAKLTASVMEGSTVLYAAEVRPSQREGTYEVSFKPEISGVYGLALCLEGGRHLKGSPFAVRAKTDETVAANCKMYGAGLTRAVAGQATTFTIQAVDGKNNARLLGGDVFEVEITGPGNSVPKADVTDNNNGTYTVQWSTEKAGDYLITAWLEECEVGGCAKACGVQPGPLCAQRSSCEGEGLSRAQAGELTAFKIVTCDGFGNRQTAGGDDIRAQVACAEGGQQSSVTASVTDVGKGVYKAMYMVTTAGRHEISVLAGGEPVAGSPFALEVAPGQLHPGSCSLSGPGVRSVQLGREMKLEVRLADCFGNSIADAGCIEAHDVQVAIEGPAETPVRRGPMEEGAYSFAYSTKTPGAYIISATAAGRHMDGSPATVTASIAEAHAPLCEVTGAPLRLTTTAGEEADVAFVAKDAKGFQKSLGGDVFTAAWARAGDDEPATHGRVVDLGTGEYTAKFTATSAGAYSVSIKHNGCNIAGSPFPAEVLHTGIAADCSYVVQEGLERAVSGQQAMFRVRAMDKYLNLVKLPASDLDAAGPKGFQAMLLGPNKTEQVVDLVPNRASSSGCELTGSYVPRSSGTLYLAVVYRGEHIKGSPWQVTVACAAACARKSALDGIPRHFIAGREEQITVAARDAFGCATGATDSVVLALDHSSKGSHVFAVENRGGGTYRAAVRMDNTGLASIHVQINGQPLGLPTTLPVLPAELHSLVMVTSPTTETVAGEDASVVVSGRDRFLNAILSGGAPLVAKLRTFSAAEAGAEPREAIMEAHDRGNGSYTVDCSLKQACDFEVVVHLAGHPETAVACHGRCRAAQTCPAHCERPAPPPALRAGQTGHLAAWRFDRFGNRITTAAGEVPFLATGAGPGPIRTQVVEMGNGSLEIRYSAERAGQYELTVKSSSDGEALAGSPYSLAVVPGDLSPSHCSARLTHGGQGLTAGGEAGVSVQAKDRYGNIMTFLESQDVRVTAQGPASLAFQTEEAGGAMYKAAVCAAGMYLVHVEVNGHPLSGWPKPLHVTAAASEASRCMLTGPCLADHAHIGEPWGLVLHTFDCFGNARANGLEEVTVDVTGPEGTQVRKAAVTDRGNGCYSIAFQPDREGRWLITPRVGGRPVKEAGFEAHAVFGHAGADVCAVEGAEQEALCGEATELCVVPAGALAAHRSFLGSEKVHAHVRGVSGAAARVAASLAEDKRSWRVPLPWFESGQHRVSLFMDGAQVGSGSVAMCARPHAVSLAASHFEGPGLSRCVAGERAEFLIQAKDAQGHLVTKSDTPFAVRVCCGDQEIAGDVVEEGEGVSWVTYTMNSAGPLTLEAILPGASGARTFQAVCAPDVMSLGHSVLLSPSAQDTAGQPCSLVIKQHDRFGNPSKTHLSDVHLDISAEGPGPLEHAWHHGEDHSLCLQLSATLAGTYDITVLDSKSQVRLPGTPFQYVSMPGRPVPWQSGAKFGASLSKEGVIMAGRPLEVVVTLRDQHGNISAGEALIEVSAEGPEQVSFEKVAAREFAAPLRLAGSYVMHASFYGVTLPGWPRQVTVAASTEGASGCLITGSALSGVFCNVPFQLSLTVTDCFANSRTSGGDKVEAFLCGPGDAVLPVAVKDLNNGCYVLSSTADKPGTWTIKPRVNGEALESAQRQLAASYGPVTAADCVLTWAGGATLDTGASQKLIVQPKHLQHGCKMTGSEAVTVTMLTPKGVSLMQALAYKQAEGVYEADITSLEVGKHILRATVDHEEISASPLAMHVVPGAPCLNASMLDESPLSSAVAGQPCSALLRACNAYGAPLKTGCAALTAALHIEGVQHAADVADNKDGTYSVSLKPEKAGPFELVLSIEGPLGTPAQKRTYAGMCIAHVAAVDKCSVHGTVAELVAGQPGKLTLARADRFGNPVMCGKAAPPFVLTSSGPGPLKHLFREAGSGTAELEISATISGTYSLFIGCGNDKGTVPGSQISVLVIAAPADHAHCVAELSAPGKGGILEAGMEAELAVTVYDQYGNVTTDLAGRCIEATAHGPATIDFVQAADGGYRAELTQAGSYAVHVGMQGHMLPGWPQALHVQPCASQASLCWLSGSALQGVTCGQLATVVLHTVDRFSNPRVSGGEQVAAQLHGGPSHSVPSTIKAKVTDNCDGTYALQFALPLAGHWQLSAWVAGEEVPWPQAAALKSVHAPLTAEECEISGVDGIVSCGTSDPIFVQAAGGRRMTGHEAFSASVSAPDGAVSAVPVVLAEGGAHYQATLQWLQTGIHKVTVYLDGHPIPQTPFGVKVGPATLHAPACAVRGLADACPHGMLEFEVHGRDAFGNSLQLLPRMLEVVADPKECLEDVAMAQWEEASVITVRGNVKSAGVLHVMVDGKHVVPGGHRLVLEGAERAQLAFTAKGVECRAGVPHTTLVQLLDHQGYPLQTGGAAVSASIALRGGQASAELAVQVRDRATGLYDLQFSLVQAGEYALTAWTEGAESARAEMEVVCKPGKASPLHCRSDMSGLSNWRAGQPGKLTLSLKDKHRNMVTDIGGGPSLGASITGAGPAHAELRHTDAGVTEVLCTARTAGDYVLSVFDLSSGASLFGSPYQVHLHPGALMAASSWFRVTGSAEDADPCMCAGQDVEIALAARDGFGNAIESLGPDAIKAVATGNDVSVKFEPCEESNSGKQHYLRAMFTRAGSYCLAVAVVDPVSRETVQIPPHSALSRLVILPGAAVAAQTHISNLPEHLTAGASEEVVVTPHDSFGNPGASGGRLAAELVQEEGGPPDADPTPCHVVESTTGGRSAVVSLKARTAGQYKLRVLLHPESSLLKENPLPELVAESQIRVTEAAASSARSRLSSFWPPQGPVAGTPAGAVIQACDEFGNERRAGGDAFKASIRGLGADAVSIADRGDGSYALRYCIPTEGAFSLAVTGLDGQHLAGSPAVLAAFRDVTALAEAELQRKLAASMGDLRKGLSGARSLQAALRAEAAALESFIPVIVEGARSGMQQALAKQDLVLAESKAALAREAAARRKLHNLVQELRGNIRVFVRVKPADARARGASVLACEDGHRIACTAAGTTKGFEFDRVFGPDSTQEQVFGDVAQLVTSVLDGYNVCIFAYGQTGAGKTYTMEGTQEHPGINYRTVRELFRCIESERAGDATYAISASIVELYNEQVWDLLAPGGKQELELAKSIGGFDIPDLTQIDVASPEQILAIMAQGFEHRATGCHDINAHSSRSHCLLIIHAASTDPTSGVRSVGKLTLCDLAGSERINKTGATGLTLTEAQNINRSLLELGNVISALMQQSSHVPYRNSKLTMLLQDSLGGNAKALMIANLAPSPVHATETLSSLAFASKVANVVLKTPQRKLEESSESSAARPGAGQSAARAAADPKRSTAAAAARARPSIGSMADRAAVKSRAFQ</sequence>
<dbReference type="PROSITE" id="PS50067">
    <property type="entry name" value="KINESIN_MOTOR_2"/>
    <property type="match status" value="1"/>
</dbReference>
<organism evidence="9 10">
    <name type="scientific">Coccomyxa viridis</name>
    <dbReference type="NCBI Taxonomy" id="1274662"/>
    <lineage>
        <taxon>Eukaryota</taxon>
        <taxon>Viridiplantae</taxon>
        <taxon>Chlorophyta</taxon>
        <taxon>core chlorophytes</taxon>
        <taxon>Trebouxiophyceae</taxon>
        <taxon>Trebouxiophyceae incertae sedis</taxon>
        <taxon>Coccomyxaceae</taxon>
        <taxon>Coccomyxa</taxon>
    </lineage>
</organism>
<reference evidence="9 10" key="1">
    <citation type="submission" date="2023-10" db="EMBL/GenBank/DDBJ databases">
        <authorList>
            <person name="Maclean D."/>
            <person name="Macfadyen A."/>
        </authorList>
    </citation>
    <scope>NUCLEOTIDE SEQUENCE [LARGE SCALE GENOMIC DNA]</scope>
</reference>
<dbReference type="Pfam" id="PF00630">
    <property type="entry name" value="Filamin"/>
    <property type="match status" value="8"/>
</dbReference>
<feature type="repeat" description="Filamin" evidence="5">
    <location>
        <begin position="539"/>
        <end position="643"/>
    </location>
</feature>
<keyword evidence="2 6" id="KW-0547">Nucleotide-binding</keyword>
<dbReference type="InterPro" id="IPR013783">
    <property type="entry name" value="Ig-like_fold"/>
</dbReference>
<dbReference type="Proteomes" id="UP001314263">
    <property type="component" value="Unassembled WGS sequence"/>
</dbReference>
<evidence type="ECO:0000256" key="6">
    <source>
        <dbReference type="PROSITE-ProRule" id="PRU00283"/>
    </source>
</evidence>
<dbReference type="InterPro" id="IPR044801">
    <property type="entry name" value="Filamin"/>
</dbReference>
<feature type="repeat" description="Filamin" evidence="5">
    <location>
        <begin position="187"/>
        <end position="223"/>
    </location>
</feature>
<dbReference type="GO" id="GO:0051015">
    <property type="term" value="F:actin filament binding"/>
    <property type="evidence" value="ECO:0007669"/>
    <property type="project" value="InterPro"/>
</dbReference>
<dbReference type="PANTHER" id="PTHR38537">
    <property type="entry name" value="JITTERBUG, ISOFORM N"/>
    <property type="match status" value="1"/>
</dbReference>
<dbReference type="GO" id="GO:0003777">
    <property type="term" value="F:microtubule motor activity"/>
    <property type="evidence" value="ECO:0007669"/>
    <property type="project" value="InterPro"/>
</dbReference>
<dbReference type="InterPro" id="IPR019821">
    <property type="entry name" value="Kinesin_motor_CS"/>
</dbReference>
<feature type="region of interest" description="Disordered" evidence="7">
    <location>
        <begin position="1"/>
        <end position="22"/>
    </location>
</feature>
<feature type="repeat" description="Filamin" evidence="5">
    <location>
        <begin position="225"/>
        <end position="326"/>
    </location>
</feature>
<evidence type="ECO:0000256" key="1">
    <source>
        <dbReference type="ARBA" id="ARBA00022737"/>
    </source>
</evidence>
<dbReference type="Pfam" id="PF00225">
    <property type="entry name" value="Kinesin"/>
    <property type="match status" value="1"/>
</dbReference>
<dbReference type="SMART" id="SM00557">
    <property type="entry name" value="IG_FLMN"/>
    <property type="match status" value="17"/>
</dbReference>
<dbReference type="SUPFAM" id="SSF81296">
    <property type="entry name" value="E set domains"/>
    <property type="match status" value="17"/>
</dbReference>
<comment type="caution">
    <text evidence="9">The sequence shown here is derived from an EMBL/GenBank/DDBJ whole genome shotgun (WGS) entry which is preliminary data.</text>
</comment>
<feature type="repeat" description="Filamin" evidence="5">
    <location>
        <begin position="1382"/>
        <end position="1470"/>
    </location>
</feature>
<feature type="repeat" description="Filamin" evidence="5">
    <location>
        <begin position="1173"/>
        <end position="1276"/>
    </location>
</feature>
<dbReference type="PROSITE" id="PS00411">
    <property type="entry name" value="KINESIN_MOTOR_1"/>
    <property type="match status" value="1"/>
</dbReference>
<feature type="repeat" description="Filamin" evidence="5">
    <location>
        <begin position="25"/>
        <end position="120"/>
    </location>
</feature>
<dbReference type="PROSITE" id="PS50194">
    <property type="entry name" value="FILAMIN_REPEAT"/>
    <property type="match status" value="16"/>
</dbReference>
<feature type="domain" description="Kinesin motor" evidence="8">
    <location>
        <begin position="3152"/>
        <end position="3467"/>
    </location>
</feature>
<evidence type="ECO:0000259" key="8">
    <source>
        <dbReference type="PROSITE" id="PS50067"/>
    </source>
</evidence>
<dbReference type="GO" id="GO:0007018">
    <property type="term" value="P:microtubule-based movement"/>
    <property type="evidence" value="ECO:0007669"/>
    <property type="project" value="InterPro"/>
</dbReference>
<keyword evidence="1" id="KW-0677">Repeat</keyword>
<feature type="repeat" description="Filamin" evidence="5">
    <location>
        <begin position="333"/>
        <end position="432"/>
    </location>
</feature>
<accession>A0AAV1I7W3</accession>
<dbReference type="EMBL" id="CAUYUE010000007">
    <property type="protein sequence ID" value="CAK0782856.1"/>
    <property type="molecule type" value="Genomic_DNA"/>
</dbReference>
<dbReference type="SUPFAM" id="SSF52540">
    <property type="entry name" value="P-loop containing nucleoside triphosphate hydrolases"/>
    <property type="match status" value="1"/>
</dbReference>
<evidence type="ECO:0000313" key="10">
    <source>
        <dbReference type="Proteomes" id="UP001314263"/>
    </source>
</evidence>
<dbReference type="InterPro" id="IPR027417">
    <property type="entry name" value="P-loop_NTPase"/>
</dbReference>
<dbReference type="InterPro" id="IPR001752">
    <property type="entry name" value="Kinesin_motor_dom"/>
</dbReference>
<keyword evidence="4 6" id="KW-0505">Motor protein</keyword>
<feature type="repeat" description="Filamin" evidence="5">
    <location>
        <begin position="1687"/>
        <end position="1788"/>
    </location>
</feature>
<dbReference type="GO" id="GO:0008017">
    <property type="term" value="F:microtubule binding"/>
    <property type="evidence" value="ECO:0007669"/>
    <property type="project" value="InterPro"/>
</dbReference>
<dbReference type="GO" id="GO:0030036">
    <property type="term" value="P:actin cytoskeleton organization"/>
    <property type="evidence" value="ECO:0007669"/>
    <property type="project" value="InterPro"/>
</dbReference>
<protein>
    <recommendedName>
        <fullName evidence="8">Kinesin motor domain-containing protein</fullName>
    </recommendedName>
</protein>
<dbReference type="InterPro" id="IPR001298">
    <property type="entry name" value="Filamin/ABP280_rpt"/>
</dbReference>
<dbReference type="InterPro" id="IPR036961">
    <property type="entry name" value="Kinesin_motor_dom_sf"/>
</dbReference>
<comment type="similarity">
    <text evidence="6">Belongs to the TRAFAC class myosin-kinesin ATPase superfamily. Kinesin family.</text>
</comment>
<dbReference type="Gene3D" id="3.40.850.10">
    <property type="entry name" value="Kinesin motor domain"/>
    <property type="match status" value="1"/>
</dbReference>
<name>A0AAV1I7W3_9CHLO</name>
<evidence type="ECO:0000256" key="7">
    <source>
        <dbReference type="SAM" id="MobiDB-lite"/>
    </source>
</evidence>
<dbReference type="InterPro" id="IPR017868">
    <property type="entry name" value="Filamin/ABP280_repeat-like"/>
</dbReference>
<dbReference type="InterPro" id="IPR014756">
    <property type="entry name" value="Ig_E-set"/>
</dbReference>
<evidence type="ECO:0000256" key="4">
    <source>
        <dbReference type="ARBA" id="ARBA00023175"/>
    </source>
</evidence>
<feature type="region of interest" description="Disordered" evidence="7">
    <location>
        <begin position="3473"/>
        <end position="3530"/>
    </location>
</feature>
<feature type="binding site" evidence="6">
    <location>
        <begin position="3229"/>
        <end position="3236"/>
    </location>
    <ligand>
        <name>ATP</name>
        <dbReference type="ChEBI" id="CHEBI:30616"/>
    </ligand>
</feature>
<evidence type="ECO:0000256" key="5">
    <source>
        <dbReference type="PROSITE-ProRule" id="PRU00087"/>
    </source>
</evidence>
<evidence type="ECO:0000256" key="2">
    <source>
        <dbReference type="ARBA" id="ARBA00022741"/>
    </source>
</evidence>
<feature type="repeat" description="Filamin" evidence="5">
    <location>
        <begin position="2614"/>
        <end position="2717"/>
    </location>
</feature>